<sequence length="572" mass="63184">MTSSSTWPQEFSLESHQGHSHQLLGLSGESDPYFLRHYVYNKHDTYRMFRLHFRKVVDDALVPGPAPPAENPENLRPMPSSPMPVQFVIADEAIWANDVHSIEGIFNGSSTEDTDTALLKKLVPPELAVRLLKLPAANDNTNDKTASGQLNPAPEAHVEGWQFQHPNTNARPDGALSFPVGLRCAVYALAAPFAFLDDQLSVSRGYREGSTDELWTIAHRSFQRASRLSHLSSLQLCLLLLQQPPQSHVAAEPPSFWALSCTSLAIAESLGLGLDPANWRLPRSEVILRRRLWWLTHTTHVWNAIVFGRPSHIHKDDWDVAPLRPDDFEGGEGGSAEQVAICIAECELGLIAADNSTLRGTRGEPPTLSSLLALAQPLRTRIDSWRQTLPLLSKSASDLTDVEFENGVALRLSHLTLELLIFRALLRPLTIQAIRAISPSDSSREPISAIFDNGYNCANAVAGMVSSLQAKHFANFWPLYVRHQLCYVAPFLLMNLAQSPTDPMAARSLALLDHWRRTLRIVARAWPLARLAAMRLDAITWKGISTVIHGAGSDSPAMALVRQQEGNSGNSE</sequence>
<evidence type="ECO:0000313" key="3">
    <source>
        <dbReference type="EMBL" id="CAK7221019.1"/>
    </source>
</evidence>
<evidence type="ECO:0000313" key="4">
    <source>
        <dbReference type="Proteomes" id="UP001642406"/>
    </source>
</evidence>
<protein>
    <recommendedName>
        <fullName evidence="2">Xylanolytic transcriptional activator regulatory domain-containing protein</fullName>
    </recommendedName>
</protein>
<dbReference type="PANTHER" id="PTHR31668:SF4">
    <property type="entry name" value="TRANSCRIPTIONAL ACTIVATOR PROTEIN DAL81"/>
    <property type="match status" value="1"/>
</dbReference>
<dbReference type="SMART" id="SM00906">
    <property type="entry name" value="Fungal_trans"/>
    <property type="match status" value="1"/>
</dbReference>
<dbReference type="PANTHER" id="PTHR31668">
    <property type="entry name" value="GLUCOSE TRANSPORT TRANSCRIPTION REGULATOR RGT1-RELATED-RELATED"/>
    <property type="match status" value="1"/>
</dbReference>
<reference evidence="3 4" key="1">
    <citation type="submission" date="2024-01" db="EMBL/GenBank/DDBJ databases">
        <authorList>
            <person name="Allen C."/>
            <person name="Tagirdzhanova G."/>
        </authorList>
    </citation>
    <scope>NUCLEOTIDE SEQUENCE [LARGE SCALE GENOMIC DNA]</scope>
</reference>
<organism evidence="3 4">
    <name type="scientific">Sporothrix bragantina</name>
    <dbReference type="NCBI Taxonomy" id="671064"/>
    <lineage>
        <taxon>Eukaryota</taxon>
        <taxon>Fungi</taxon>
        <taxon>Dikarya</taxon>
        <taxon>Ascomycota</taxon>
        <taxon>Pezizomycotina</taxon>
        <taxon>Sordariomycetes</taxon>
        <taxon>Sordariomycetidae</taxon>
        <taxon>Ophiostomatales</taxon>
        <taxon>Ophiostomataceae</taxon>
        <taxon>Sporothrix</taxon>
    </lineage>
</organism>
<feature type="domain" description="Xylanolytic transcriptional activator regulatory" evidence="2">
    <location>
        <begin position="256"/>
        <end position="328"/>
    </location>
</feature>
<dbReference type="Proteomes" id="UP001642406">
    <property type="component" value="Unassembled WGS sequence"/>
</dbReference>
<comment type="caution">
    <text evidence="3">The sequence shown here is derived from an EMBL/GenBank/DDBJ whole genome shotgun (WGS) entry which is preliminary data.</text>
</comment>
<gene>
    <name evidence="3" type="ORF">SBRCBS47491_004384</name>
</gene>
<evidence type="ECO:0000259" key="2">
    <source>
        <dbReference type="SMART" id="SM00906"/>
    </source>
</evidence>
<dbReference type="Pfam" id="PF04082">
    <property type="entry name" value="Fungal_trans"/>
    <property type="match status" value="1"/>
</dbReference>
<keyword evidence="4" id="KW-1185">Reference proteome</keyword>
<proteinExistence type="predicted"/>
<dbReference type="CDD" id="cd12148">
    <property type="entry name" value="fungal_TF_MHR"/>
    <property type="match status" value="1"/>
</dbReference>
<name>A0ABP0BN02_9PEZI</name>
<dbReference type="InterPro" id="IPR050797">
    <property type="entry name" value="Carb_Metab_Trans_Reg"/>
</dbReference>
<keyword evidence="1" id="KW-0539">Nucleus</keyword>
<dbReference type="InterPro" id="IPR007219">
    <property type="entry name" value="XnlR_reg_dom"/>
</dbReference>
<dbReference type="EMBL" id="CAWUHC010000033">
    <property type="protein sequence ID" value="CAK7221019.1"/>
    <property type="molecule type" value="Genomic_DNA"/>
</dbReference>
<accession>A0ABP0BN02</accession>
<evidence type="ECO:0000256" key="1">
    <source>
        <dbReference type="ARBA" id="ARBA00023242"/>
    </source>
</evidence>